<dbReference type="OrthoDB" id="10263353at2759"/>
<dbReference type="PROSITE" id="PS50271">
    <property type="entry name" value="ZF_UBP"/>
    <property type="match status" value="1"/>
</dbReference>
<reference evidence="5" key="1">
    <citation type="submission" date="2025-08" db="UniProtKB">
        <authorList>
            <consortium name="Ensembl"/>
        </authorList>
    </citation>
    <scope>IDENTIFICATION</scope>
</reference>
<dbReference type="InterPro" id="IPR013083">
    <property type="entry name" value="Znf_RING/FYVE/PHD"/>
</dbReference>
<evidence type="ECO:0000256" key="1">
    <source>
        <dbReference type="ARBA" id="ARBA00022786"/>
    </source>
</evidence>
<dbReference type="Gene3D" id="3.30.40.10">
    <property type="entry name" value="Zinc/RING finger domain, C3HC4 (zinc finger)"/>
    <property type="match status" value="1"/>
</dbReference>
<feature type="domain" description="UBP-type" evidence="4">
    <location>
        <begin position="77"/>
        <end position="129"/>
    </location>
</feature>
<organism evidence="5 6">
    <name type="scientific">Malurus cyaneus samueli</name>
    <dbReference type="NCBI Taxonomy" id="2593467"/>
    <lineage>
        <taxon>Eukaryota</taxon>
        <taxon>Metazoa</taxon>
        <taxon>Chordata</taxon>
        <taxon>Craniata</taxon>
        <taxon>Vertebrata</taxon>
        <taxon>Euteleostomi</taxon>
        <taxon>Archelosauria</taxon>
        <taxon>Archosauria</taxon>
        <taxon>Dinosauria</taxon>
        <taxon>Saurischia</taxon>
        <taxon>Theropoda</taxon>
        <taxon>Coelurosauria</taxon>
        <taxon>Aves</taxon>
        <taxon>Neognathae</taxon>
        <taxon>Neoaves</taxon>
        <taxon>Telluraves</taxon>
        <taxon>Australaves</taxon>
        <taxon>Passeriformes</taxon>
        <taxon>Meliphagoidea</taxon>
        <taxon>Maluridae</taxon>
        <taxon>Malurus</taxon>
    </lineage>
</organism>
<dbReference type="Proteomes" id="UP000694560">
    <property type="component" value="Unplaced"/>
</dbReference>
<keyword evidence="2" id="KW-0479">Metal-binding</keyword>
<name>A0A8C5U5L8_9PASS</name>
<dbReference type="Ensembl" id="ENSMCST00000018289.1">
    <property type="protein sequence ID" value="ENSMCSP00000017837.1"/>
    <property type="gene ID" value="ENSMCSG00000012460.1"/>
</dbReference>
<evidence type="ECO:0000313" key="6">
    <source>
        <dbReference type="Proteomes" id="UP000694560"/>
    </source>
</evidence>
<dbReference type="InterPro" id="IPR001607">
    <property type="entry name" value="Znf_UBP"/>
</dbReference>
<dbReference type="GO" id="GO:0008270">
    <property type="term" value="F:zinc ion binding"/>
    <property type="evidence" value="ECO:0007669"/>
    <property type="project" value="UniProtKB-KW"/>
</dbReference>
<evidence type="ECO:0000313" key="5">
    <source>
        <dbReference type="Ensembl" id="ENSMCSP00000017837.1"/>
    </source>
</evidence>
<proteinExistence type="predicted"/>
<evidence type="ECO:0000256" key="3">
    <source>
        <dbReference type="SAM" id="MobiDB-lite"/>
    </source>
</evidence>
<dbReference type="SUPFAM" id="SSF57850">
    <property type="entry name" value="RING/U-box"/>
    <property type="match status" value="1"/>
</dbReference>
<feature type="region of interest" description="Disordered" evidence="3">
    <location>
        <begin position="1"/>
        <end position="42"/>
    </location>
</feature>
<keyword evidence="6" id="KW-1185">Reference proteome</keyword>
<evidence type="ECO:0000259" key="4">
    <source>
        <dbReference type="PROSITE" id="PS50271"/>
    </source>
</evidence>
<keyword evidence="2" id="KW-0862">Zinc</keyword>
<keyword evidence="2" id="KW-0863">Zinc-finger</keyword>
<sequence length="129" mass="13933">EGTPAGRKPGGSDRGGRELEDGDNGELRVGENTRGACGDTKPSVHPSAFEVLVPPLLTPFHPAVRYGRFDPEDQRSRHCPYLDTINKSVLDFDFEKLCSISLSHINVYACLVCGKYFQGETPSPGAGPT</sequence>
<feature type="compositionally biased region" description="Basic and acidic residues" evidence="3">
    <location>
        <begin position="10"/>
        <end position="31"/>
    </location>
</feature>
<reference evidence="5" key="2">
    <citation type="submission" date="2025-09" db="UniProtKB">
        <authorList>
            <consortium name="Ensembl"/>
        </authorList>
    </citation>
    <scope>IDENTIFICATION</scope>
</reference>
<keyword evidence="1" id="KW-0833">Ubl conjugation pathway</keyword>
<dbReference type="AlphaFoldDB" id="A0A8C5U5L8"/>
<protein>
    <recommendedName>
        <fullName evidence="4">UBP-type domain-containing protein</fullName>
    </recommendedName>
</protein>
<evidence type="ECO:0000256" key="2">
    <source>
        <dbReference type="PROSITE-ProRule" id="PRU00502"/>
    </source>
</evidence>
<accession>A0A8C5U5L8</accession>